<feature type="region of interest" description="Disordered" evidence="1">
    <location>
        <begin position="95"/>
        <end position="115"/>
    </location>
</feature>
<proteinExistence type="predicted"/>
<name>A0ABT1RIS5_9HYPH</name>
<sequence>MKPAHPVVISNSGEITGHVRPMALANAIHSRFPSSWGGAFFITLNNIRDCIEAGDRWFEEETPEGFRISTDSGFSCIVRDRLHFCSLPRTAAALETAPDDESQVGSPIASKGGDA</sequence>
<organism evidence="2 3">
    <name type="scientific">Shinella lacus</name>
    <dbReference type="NCBI Taxonomy" id="2654216"/>
    <lineage>
        <taxon>Bacteria</taxon>
        <taxon>Pseudomonadati</taxon>
        <taxon>Pseudomonadota</taxon>
        <taxon>Alphaproteobacteria</taxon>
        <taxon>Hyphomicrobiales</taxon>
        <taxon>Rhizobiaceae</taxon>
        <taxon>Shinella</taxon>
    </lineage>
</organism>
<dbReference type="EMBL" id="WHSB02000036">
    <property type="protein sequence ID" value="MCQ4635085.1"/>
    <property type="molecule type" value="Genomic_DNA"/>
</dbReference>
<dbReference type="Proteomes" id="UP000996601">
    <property type="component" value="Unassembled WGS sequence"/>
</dbReference>
<evidence type="ECO:0000313" key="3">
    <source>
        <dbReference type="Proteomes" id="UP000996601"/>
    </source>
</evidence>
<comment type="caution">
    <text evidence="2">The sequence shown here is derived from an EMBL/GenBank/DDBJ whole genome shotgun (WGS) entry which is preliminary data.</text>
</comment>
<accession>A0ABT1RIS5</accession>
<protein>
    <submittedName>
        <fullName evidence="2">Uncharacterized protein</fullName>
    </submittedName>
</protein>
<dbReference type="RefSeq" id="WP_256121571.1">
    <property type="nucleotide sequence ID" value="NZ_WHSB02000036.1"/>
</dbReference>
<reference evidence="2" key="1">
    <citation type="submission" date="2021-07" db="EMBL/GenBank/DDBJ databases">
        <title>Shinella sp. nov., a novel member of the genus Shinella from water.</title>
        <authorList>
            <person name="Deng Y."/>
        </authorList>
    </citation>
    <scope>NUCLEOTIDE SEQUENCE</scope>
    <source>
        <strain evidence="2">CPCC 100929</strain>
    </source>
</reference>
<evidence type="ECO:0000256" key="1">
    <source>
        <dbReference type="SAM" id="MobiDB-lite"/>
    </source>
</evidence>
<evidence type="ECO:0000313" key="2">
    <source>
        <dbReference type="EMBL" id="MCQ4635085.1"/>
    </source>
</evidence>
<gene>
    <name evidence="2" type="ORF">GB927_034050</name>
</gene>
<keyword evidence="3" id="KW-1185">Reference proteome</keyword>